<organism evidence="3 4">
    <name type="scientific">Mucilaginibacter pineti</name>
    <dbReference type="NCBI Taxonomy" id="1391627"/>
    <lineage>
        <taxon>Bacteria</taxon>
        <taxon>Pseudomonadati</taxon>
        <taxon>Bacteroidota</taxon>
        <taxon>Sphingobacteriia</taxon>
        <taxon>Sphingobacteriales</taxon>
        <taxon>Sphingobacteriaceae</taxon>
        <taxon>Mucilaginibacter</taxon>
    </lineage>
</organism>
<proteinExistence type="predicted"/>
<protein>
    <submittedName>
        <fullName evidence="3">Pectate lyase superfamily protein</fullName>
    </submittedName>
</protein>
<evidence type="ECO:0000259" key="2">
    <source>
        <dbReference type="Pfam" id="PF12708"/>
    </source>
</evidence>
<sequence>MAIIDDSYIDDVIKSAGPFNSALDKTQGVKLRELVKLLRDGLQQEIVDHAGTVGPAGPQGPKGDTGPQGPPGASGSGYILPVATPAILGGVKQGTGLTIAIDGTISATGSGTDLGWFDVKRYGAIGDGLTNDTAAILAAIADIPAAGGVLYFPIGQYLVSGSLTIDKPTVIIGCGGLGGGEVGTIVTKPSSCILMTSGTSDLFVINSNQCQIKNIGLWNTSVTTPTAGRGLLLNKSVSFRQQDVTISNFYINQEIVNGYLWNVDACVFNDAVATNLIIRDVALPDGGDANISNSWFFAGKYANTDHILWTSGGGLKVNNIKFNTTNLATNPRHCISALLTDNTVDFLCVNSSFENFNGYGIGIIPNTGVNFSEVIINGNQFTPGGNWTGLGLWNIIQMGDKVTFPTNVVIDNNVFYNLIMGTLLAGVYSGYNMFIGSAYTTIGSGNQYKTYGHEANENIAIFNTDHLNIDRQKTLYVNPAGNGMTFDPAQGINQVFNVTVAATIAFAKVYPSSFRLYLVQDATGGHTIGWDNSNTPIIFTGTRSVNLLPNGVTVITGYYDAVINKTVLTIENSIHLGTFLTAERLALTGINTGSTCYDRQVGGFFYYNGTVWIGFSTKTFTTGFTDASDVITNDALTGKAGGQTLLGDKNSGGNLTLSSTASGAKGMINLGISAAYDEANARLGIGTATPACRLDLGSDFSVSNFTFRSGSLLCQPYSLNNGLFTQNAYYNSGFRRMADGYASAIQFVNGQVLMFGIGSGSGAFSQAISFKNDFSNGGSVALGGDISGATGDYTGASLIATGTYIQAPLMAASKPLFTDAAKKLTTTGPGSAVQSIMGDGSVVSTFAINATTTALSSATLESTYPTAILGFRVICGAVTAGAVIYTKYAAGVWLATASPVQA</sequence>
<name>A0A1G7ETV6_9SPHI</name>
<dbReference type="OrthoDB" id="773389at2"/>
<gene>
    <name evidence="3" type="ORF">SAMN05216464_108159</name>
</gene>
<dbReference type="STRING" id="1391627.SAMN05216464_108159"/>
<dbReference type="GO" id="GO:0016829">
    <property type="term" value="F:lyase activity"/>
    <property type="evidence" value="ECO:0007669"/>
    <property type="project" value="UniProtKB-KW"/>
</dbReference>
<evidence type="ECO:0000256" key="1">
    <source>
        <dbReference type="SAM" id="MobiDB-lite"/>
    </source>
</evidence>
<dbReference type="InterPro" id="IPR024535">
    <property type="entry name" value="RHGA/B-epi-like_pectate_lyase"/>
</dbReference>
<keyword evidence="4" id="KW-1185">Reference proteome</keyword>
<dbReference type="InterPro" id="IPR012334">
    <property type="entry name" value="Pectin_lyas_fold"/>
</dbReference>
<feature type="region of interest" description="Disordered" evidence="1">
    <location>
        <begin position="50"/>
        <end position="75"/>
    </location>
</feature>
<dbReference type="Proteomes" id="UP000199072">
    <property type="component" value="Unassembled WGS sequence"/>
</dbReference>
<keyword evidence="3" id="KW-0456">Lyase</keyword>
<dbReference type="Pfam" id="PF12708">
    <property type="entry name" value="Pect-lyase_RHGA_epim"/>
    <property type="match status" value="1"/>
</dbReference>
<accession>A0A1G7ETV6</accession>
<dbReference type="Gene3D" id="2.160.20.10">
    <property type="entry name" value="Single-stranded right-handed beta-helix, Pectin lyase-like"/>
    <property type="match status" value="1"/>
</dbReference>
<dbReference type="RefSeq" id="WP_091151056.1">
    <property type="nucleotide sequence ID" value="NZ_FNAI01000008.1"/>
</dbReference>
<feature type="domain" description="Rhamnogalacturonase A/B/Epimerase-like pectate lyase" evidence="2">
    <location>
        <begin position="116"/>
        <end position="341"/>
    </location>
</feature>
<evidence type="ECO:0000313" key="3">
    <source>
        <dbReference type="EMBL" id="SDE67114.1"/>
    </source>
</evidence>
<evidence type="ECO:0000313" key="4">
    <source>
        <dbReference type="Proteomes" id="UP000199072"/>
    </source>
</evidence>
<dbReference type="InterPro" id="IPR011050">
    <property type="entry name" value="Pectin_lyase_fold/virulence"/>
</dbReference>
<dbReference type="Gene3D" id="1.20.5.320">
    <property type="entry name" value="6-Phosphogluconate Dehydrogenase, domain 3"/>
    <property type="match status" value="1"/>
</dbReference>
<dbReference type="SUPFAM" id="SSF51126">
    <property type="entry name" value="Pectin lyase-like"/>
    <property type="match status" value="1"/>
</dbReference>
<reference evidence="3 4" key="1">
    <citation type="submission" date="2016-10" db="EMBL/GenBank/DDBJ databases">
        <authorList>
            <person name="de Groot N.N."/>
        </authorList>
    </citation>
    <scope>NUCLEOTIDE SEQUENCE [LARGE SCALE GENOMIC DNA]</scope>
    <source>
        <strain evidence="3 4">47C3B</strain>
    </source>
</reference>
<dbReference type="AlphaFoldDB" id="A0A1G7ETV6"/>
<dbReference type="EMBL" id="FNAI01000008">
    <property type="protein sequence ID" value="SDE67114.1"/>
    <property type="molecule type" value="Genomic_DNA"/>
</dbReference>